<proteinExistence type="predicted"/>
<protein>
    <submittedName>
        <fullName evidence="1">Uncharacterized protein</fullName>
    </submittedName>
</protein>
<dbReference type="Proteomes" id="UP000254554">
    <property type="component" value="Unassembled WGS sequence"/>
</dbReference>
<reference evidence="1 2" key="1">
    <citation type="submission" date="2018-06" db="EMBL/GenBank/DDBJ databases">
        <authorList>
            <consortium name="Pathogen Informatics"/>
            <person name="Doyle S."/>
        </authorList>
    </citation>
    <scope>NUCLEOTIDE SEQUENCE [LARGE SCALE GENOMIC DNA]</scope>
    <source>
        <strain evidence="1 2">NCTC11370</strain>
    </source>
</reference>
<gene>
    <name evidence="1" type="ORF">NCTC11370_03085</name>
</gene>
<keyword evidence="2" id="KW-1185">Reference proteome</keyword>
<sequence>MEGERNGFIPLADANPYANLLNTHYRRAAKIIEKLDTTISIADLGFAIFDELISDESIESMDIKRLWHIEKNMKMPERNS</sequence>
<dbReference type="AlphaFoldDB" id="A0A377GDU9"/>
<dbReference type="EMBL" id="UGGT01000001">
    <property type="protein sequence ID" value="STO22983.1"/>
    <property type="molecule type" value="Genomic_DNA"/>
</dbReference>
<evidence type="ECO:0000313" key="2">
    <source>
        <dbReference type="Proteomes" id="UP000254554"/>
    </source>
</evidence>
<organism evidence="1 2">
    <name type="scientific">Fluoribacter dumoffii</name>
    <dbReference type="NCBI Taxonomy" id="463"/>
    <lineage>
        <taxon>Bacteria</taxon>
        <taxon>Pseudomonadati</taxon>
        <taxon>Pseudomonadota</taxon>
        <taxon>Gammaproteobacteria</taxon>
        <taxon>Legionellales</taxon>
        <taxon>Legionellaceae</taxon>
        <taxon>Fluoribacter</taxon>
    </lineage>
</organism>
<name>A0A377GDU9_9GAMM</name>
<accession>A0A377GDU9</accession>
<evidence type="ECO:0000313" key="1">
    <source>
        <dbReference type="EMBL" id="STO22983.1"/>
    </source>
</evidence>